<dbReference type="InterPro" id="IPR001296">
    <property type="entry name" value="Glyco_trans_1"/>
</dbReference>
<keyword evidence="3" id="KW-1185">Reference proteome</keyword>
<feature type="domain" description="Glycosyl transferase family 1" evidence="1">
    <location>
        <begin position="166"/>
        <end position="321"/>
    </location>
</feature>
<dbReference type="GO" id="GO:0016757">
    <property type="term" value="F:glycosyltransferase activity"/>
    <property type="evidence" value="ECO:0007669"/>
    <property type="project" value="InterPro"/>
</dbReference>
<dbReference type="RefSeq" id="WP_301201889.1">
    <property type="nucleotide sequence ID" value="NZ_JAPDPI010000047.1"/>
</dbReference>
<name>A0AAE3MGZ1_9BACT</name>
<dbReference type="SUPFAM" id="SSF53756">
    <property type="entry name" value="UDP-Glycosyltransferase/glycogen phosphorylase"/>
    <property type="match status" value="1"/>
</dbReference>
<dbReference type="Gene3D" id="3.40.50.2000">
    <property type="entry name" value="Glycogen Phosphorylase B"/>
    <property type="match status" value="2"/>
</dbReference>
<sequence length="342" mass="39497">MKTLFLYTELAGYVMSCFKALAEKNVEVHVVRWPVNKEAPFEFDIPKGVTIYNRTDYTNKSLLELVKNIDPDKIICSGWVDKGYLKTAKYYKGKIPTVLTLDNQWFGGIKQQIARIISPFYLIKHFSHAWVPGEPQAKYARKLGFGENIYTGFYSADINNFNNIYKEKNNKEIPKRLLYVGRYIPQKGLDLLFDAFIELQKESANDWELWCLGTGELYDQRPSHPKIKHYGFVQPTDMPKYLKETGVFVLPSRFEPWGVVVHEMAAAGFPMVCSSAIGSTSQFLMENQNGYIFKNEDKEELKQALKKIMQLDQEELKCMSQQSNKLGISHTPEKWAEVVLRI</sequence>
<comment type="caution">
    <text evidence="2">The sequence shown here is derived from an EMBL/GenBank/DDBJ whole genome shotgun (WGS) entry which is preliminary data.</text>
</comment>
<gene>
    <name evidence="2" type="ORF">OM074_17735</name>
</gene>
<dbReference type="EMBL" id="JAPDPI010000047">
    <property type="protein sequence ID" value="MCW3807477.1"/>
    <property type="molecule type" value="Genomic_DNA"/>
</dbReference>
<dbReference type="PANTHER" id="PTHR12526">
    <property type="entry name" value="GLYCOSYLTRANSFERASE"/>
    <property type="match status" value="1"/>
</dbReference>
<evidence type="ECO:0000313" key="3">
    <source>
        <dbReference type="Proteomes" id="UP001207408"/>
    </source>
</evidence>
<evidence type="ECO:0000313" key="2">
    <source>
        <dbReference type="EMBL" id="MCW3807477.1"/>
    </source>
</evidence>
<evidence type="ECO:0000259" key="1">
    <source>
        <dbReference type="Pfam" id="PF00534"/>
    </source>
</evidence>
<dbReference type="Proteomes" id="UP001207408">
    <property type="component" value="Unassembled WGS sequence"/>
</dbReference>
<organism evidence="2 3">
    <name type="scientific">Plebeiibacterium marinum</name>
    <dbReference type="NCBI Taxonomy" id="2992111"/>
    <lineage>
        <taxon>Bacteria</taxon>
        <taxon>Pseudomonadati</taxon>
        <taxon>Bacteroidota</taxon>
        <taxon>Bacteroidia</taxon>
        <taxon>Marinilabiliales</taxon>
        <taxon>Marinilabiliaceae</taxon>
        <taxon>Plebeiibacterium</taxon>
    </lineage>
</organism>
<reference evidence="2" key="1">
    <citation type="submission" date="2022-10" db="EMBL/GenBank/DDBJ databases">
        <authorList>
            <person name="Yu W.X."/>
        </authorList>
    </citation>
    <scope>NUCLEOTIDE SEQUENCE</scope>
    <source>
        <strain evidence="2">D04</strain>
    </source>
</reference>
<accession>A0AAE3MGZ1</accession>
<proteinExistence type="predicted"/>
<dbReference type="PANTHER" id="PTHR12526:SF630">
    <property type="entry name" value="GLYCOSYLTRANSFERASE"/>
    <property type="match status" value="1"/>
</dbReference>
<dbReference type="Pfam" id="PF00534">
    <property type="entry name" value="Glycos_transf_1"/>
    <property type="match status" value="1"/>
</dbReference>
<protein>
    <submittedName>
        <fullName evidence="2">Glycosyltransferase family 4 protein</fullName>
    </submittedName>
</protein>
<dbReference type="AlphaFoldDB" id="A0AAE3MGZ1"/>
<dbReference type="CDD" id="cd03801">
    <property type="entry name" value="GT4_PimA-like"/>
    <property type="match status" value="1"/>
</dbReference>